<dbReference type="PANTHER" id="PTHR47947">
    <property type="entry name" value="CYTOCHROME P450 82C3-RELATED"/>
    <property type="match status" value="1"/>
</dbReference>
<evidence type="ECO:0000256" key="8">
    <source>
        <dbReference type="ARBA" id="ARBA00023004"/>
    </source>
</evidence>
<evidence type="ECO:0000256" key="9">
    <source>
        <dbReference type="ARBA" id="ARBA00023136"/>
    </source>
</evidence>
<dbReference type="GO" id="GO:0016020">
    <property type="term" value="C:membrane"/>
    <property type="evidence" value="ECO:0007669"/>
    <property type="project" value="UniProtKB-SubCell"/>
</dbReference>
<keyword evidence="6 10" id="KW-1133">Transmembrane helix</keyword>
<evidence type="ECO:0000256" key="10">
    <source>
        <dbReference type="SAM" id="Phobius"/>
    </source>
</evidence>
<dbReference type="SUPFAM" id="SSF48264">
    <property type="entry name" value="Cytochrome P450"/>
    <property type="match status" value="1"/>
</dbReference>
<evidence type="ECO:0000256" key="1">
    <source>
        <dbReference type="ARBA" id="ARBA00004167"/>
    </source>
</evidence>
<dbReference type="InterPro" id="IPR036396">
    <property type="entry name" value="Cyt_P450_sf"/>
</dbReference>
<dbReference type="Pfam" id="PF00067">
    <property type="entry name" value="p450"/>
    <property type="match status" value="1"/>
</dbReference>
<dbReference type="GO" id="GO:0020037">
    <property type="term" value="F:heme binding"/>
    <property type="evidence" value="ECO:0007669"/>
    <property type="project" value="InterPro"/>
</dbReference>
<protein>
    <submittedName>
        <fullName evidence="11">Uncharacterized protein</fullName>
    </submittedName>
</protein>
<reference evidence="11" key="5">
    <citation type="journal article" date="2021" name="G3 (Bethesda)">
        <title>Aegilops tauschii genome assembly Aet v5.0 features greater sequence contiguity and improved annotation.</title>
        <authorList>
            <person name="Wang L."/>
            <person name="Zhu T."/>
            <person name="Rodriguez J.C."/>
            <person name="Deal K.R."/>
            <person name="Dubcovsky J."/>
            <person name="McGuire P.E."/>
            <person name="Lux T."/>
            <person name="Spannagl M."/>
            <person name="Mayer K.F.X."/>
            <person name="Baldrich P."/>
            <person name="Meyers B.C."/>
            <person name="Huo N."/>
            <person name="Gu Y.Q."/>
            <person name="Zhou H."/>
            <person name="Devos K.M."/>
            <person name="Bennetzen J.L."/>
            <person name="Unver T."/>
            <person name="Budak H."/>
            <person name="Gulick P.J."/>
            <person name="Galiba G."/>
            <person name="Kalapos B."/>
            <person name="Nelson D.R."/>
            <person name="Li P."/>
            <person name="You F.M."/>
            <person name="Luo M.C."/>
            <person name="Dvorak J."/>
        </authorList>
    </citation>
    <scope>NUCLEOTIDE SEQUENCE [LARGE SCALE GENOMIC DNA]</scope>
    <source>
        <strain evidence="11">cv. AL8/78</strain>
    </source>
</reference>
<evidence type="ECO:0000256" key="6">
    <source>
        <dbReference type="ARBA" id="ARBA00022989"/>
    </source>
</evidence>
<keyword evidence="4 10" id="KW-0812">Transmembrane</keyword>
<sequence>MDAATEGTASGGVFVLLLLLVAGVVAVFLRLRLRWGDGSSGAPSPPSLPLLGHLHLLKKTLHRSLAALAGAAPLLSLRLGARRALVVSTHAAAEECFTAHDAALAGRPRMLAGEILGYGRTTIVWASHGAHWRGLRRFLAVELFSASRVAALAADRRAEVASLVENLLHDVDASAGGGGGTVTLRPRLFELVLNVMLRALTARRHAGDVGRIQEIIEETFAVTGAPSFGDFFPALRWVDRLRGVEAALASLQARRDAFVTGLIDDQRRMRNAGGRDDVDKKGVIDVLLEHQETDPEYYSDTVVKGIVLVSS</sequence>
<dbReference type="Proteomes" id="UP000015105">
    <property type="component" value="Chromosome 2D"/>
</dbReference>
<evidence type="ECO:0000256" key="7">
    <source>
        <dbReference type="ARBA" id="ARBA00023002"/>
    </source>
</evidence>
<comment type="similarity">
    <text evidence="2">Belongs to the cytochrome P450 family.</text>
</comment>
<dbReference type="AlphaFoldDB" id="A0A453D9G2"/>
<dbReference type="GO" id="GO:0004497">
    <property type="term" value="F:monooxygenase activity"/>
    <property type="evidence" value="ECO:0007669"/>
    <property type="project" value="InterPro"/>
</dbReference>
<evidence type="ECO:0000313" key="12">
    <source>
        <dbReference type="Proteomes" id="UP000015105"/>
    </source>
</evidence>
<keyword evidence="3" id="KW-0349">Heme</keyword>
<reference evidence="12" key="2">
    <citation type="journal article" date="2017" name="Nat. Plants">
        <title>The Aegilops tauschii genome reveals multiple impacts of transposons.</title>
        <authorList>
            <person name="Zhao G."/>
            <person name="Zou C."/>
            <person name="Li K."/>
            <person name="Wang K."/>
            <person name="Li T."/>
            <person name="Gao L."/>
            <person name="Zhang X."/>
            <person name="Wang H."/>
            <person name="Yang Z."/>
            <person name="Liu X."/>
            <person name="Jiang W."/>
            <person name="Mao L."/>
            <person name="Kong X."/>
            <person name="Jiao Y."/>
            <person name="Jia J."/>
        </authorList>
    </citation>
    <scope>NUCLEOTIDE SEQUENCE [LARGE SCALE GENOMIC DNA]</scope>
    <source>
        <strain evidence="12">cv. AL8/78</strain>
    </source>
</reference>
<keyword evidence="9 10" id="KW-0472">Membrane</keyword>
<keyword evidence="8" id="KW-0408">Iron</keyword>
<evidence type="ECO:0000256" key="3">
    <source>
        <dbReference type="ARBA" id="ARBA00022617"/>
    </source>
</evidence>
<feature type="transmembrane region" description="Helical" evidence="10">
    <location>
        <begin position="12"/>
        <end position="31"/>
    </location>
</feature>
<proteinExistence type="inferred from homology"/>
<dbReference type="InterPro" id="IPR050651">
    <property type="entry name" value="Plant_Cytochrome_P450_Monoox"/>
</dbReference>
<evidence type="ECO:0000256" key="5">
    <source>
        <dbReference type="ARBA" id="ARBA00022723"/>
    </source>
</evidence>
<name>A0A453D9G2_AEGTS</name>
<comment type="subcellular location">
    <subcellularLocation>
        <location evidence="1">Membrane</location>
        <topology evidence="1">Single-pass membrane protein</topology>
    </subcellularLocation>
</comment>
<reference evidence="11" key="4">
    <citation type="submission" date="2019-03" db="UniProtKB">
        <authorList>
            <consortium name="EnsemblPlants"/>
        </authorList>
    </citation>
    <scope>IDENTIFICATION</scope>
</reference>
<dbReference type="PANTHER" id="PTHR47947:SF62">
    <property type="entry name" value="CYTOCHROME P450, FAMILY 81, SUBFAMILY D, POLYPEPTIDE 5"/>
    <property type="match status" value="1"/>
</dbReference>
<dbReference type="GO" id="GO:0005506">
    <property type="term" value="F:iron ion binding"/>
    <property type="evidence" value="ECO:0007669"/>
    <property type="project" value="InterPro"/>
</dbReference>
<evidence type="ECO:0000256" key="2">
    <source>
        <dbReference type="ARBA" id="ARBA00010617"/>
    </source>
</evidence>
<dbReference type="InterPro" id="IPR001128">
    <property type="entry name" value="Cyt_P450"/>
</dbReference>
<evidence type="ECO:0000313" key="11">
    <source>
        <dbReference type="EnsemblPlants" id="AET2Gv21146200.1"/>
    </source>
</evidence>
<keyword evidence="12" id="KW-1185">Reference proteome</keyword>
<reference evidence="11" key="3">
    <citation type="journal article" date="2017" name="Nature">
        <title>Genome sequence of the progenitor of the wheat D genome Aegilops tauschii.</title>
        <authorList>
            <person name="Luo M.C."/>
            <person name="Gu Y.Q."/>
            <person name="Puiu D."/>
            <person name="Wang H."/>
            <person name="Twardziok S.O."/>
            <person name="Deal K.R."/>
            <person name="Huo N."/>
            <person name="Zhu T."/>
            <person name="Wang L."/>
            <person name="Wang Y."/>
            <person name="McGuire P.E."/>
            <person name="Liu S."/>
            <person name="Long H."/>
            <person name="Ramasamy R.K."/>
            <person name="Rodriguez J.C."/>
            <person name="Van S.L."/>
            <person name="Yuan L."/>
            <person name="Wang Z."/>
            <person name="Xia Z."/>
            <person name="Xiao L."/>
            <person name="Anderson O.D."/>
            <person name="Ouyang S."/>
            <person name="Liang Y."/>
            <person name="Zimin A.V."/>
            <person name="Pertea G."/>
            <person name="Qi P."/>
            <person name="Bennetzen J.L."/>
            <person name="Dai X."/>
            <person name="Dawson M.W."/>
            <person name="Muller H.G."/>
            <person name="Kugler K."/>
            <person name="Rivarola-Duarte L."/>
            <person name="Spannagl M."/>
            <person name="Mayer K.F.X."/>
            <person name="Lu F.H."/>
            <person name="Bevan M.W."/>
            <person name="Leroy P."/>
            <person name="Li P."/>
            <person name="You F.M."/>
            <person name="Sun Q."/>
            <person name="Liu Z."/>
            <person name="Lyons E."/>
            <person name="Wicker T."/>
            <person name="Salzberg S.L."/>
            <person name="Devos K.M."/>
            <person name="Dvorak J."/>
        </authorList>
    </citation>
    <scope>NUCLEOTIDE SEQUENCE [LARGE SCALE GENOMIC DNA]</scope>
    <source>
        <strain evidence="11">cv. AL8/78</strain>
    </source>
</reference>
<keyword evidence="5" id="KW-0479">Metal-binding</keyword>
<evidence type="ECO:0000256" key="4">
    <source>
        <dbReference type="ARBA" id="ARBA00022692"/>
    </source>
</evidence>
<accession>A0A453D9G2</accession>
<keyword evidence="7" id="KW-0560">Oxidoreductase</keyword>
<dbReference type="GO" id="GO:0016705">
    <property type="term" value="F:oxidoreductase activity, acting on paired donors, with incorporation or reduction of molecular oxygen"/>
    <property type="evidence" value="ECO:0007669"/>
    <property type="project" value="InterPro"/>
</dbReference>
<dbReference type="Gene3D" id="1.10.630.10">
    <property type="entry name" value="Cytochrome P450"/>
    <property type="match status" value="1"/>
</dbReference>
<dbReference type="EnsemblPlants" id="AET2Gv21146200.1">
    <property type="protein sequence ID" value="AET2Gv21146200.1"/>
    <property type="gene ID" value="AET2Gv21146200"/>
</dbReference>
<dbReference type="Gramene" id="AET2Gv21146200.1">
    <property type="protein sequence ID" value="AET2Gv21146200.1"/>
    <property type="gene ID" value="AET2Gv21146200"/>
</dbReference>
<organism evidence="11 12">
    <name type="scientific">Aegilops tauschii subsp. strangulata</name>
    <name type="common">Goatgrass</name>
    <dbReference type="NCBI Taxonomy" id="200361"/>
    <lineage>
        <taxon>Eukaryota</taxon>
        <taxon>Viridiplantae</taxon>
        <taxon>Streptophyta</taxon>
        <taxon>Embryophyta</taxon>
        <taxon>Tracheophyta</taxon>
        <taxon>Spermatophyta</taxon>
        <taxon>Magnoliopsida</taxon>
        <taxon>Liliopsida</taxon>
        <taxon>Poales</taxon>
        <taxon>Poaceae</taxon>
        <taxon>BOP clade</taxon>
        <taxon>Pooideae</taxon>
        <taxon>Triticodae</taxon>
        <taxon>Triticeae</taxon>
        <taxon>Triticinae</taxon>
        <taxon>Aegilops</taxon>
    </lineage>
</organism>
<reference evidence="12" key="1">
    <citation type="journal article" date="2014" name="Science">
        <title>Ancient hybridizations among the ancestral genomes of bread wheat.</title>
        <authorList>
            <consortium name="International Wheat Genome Sequencing Consortium,"/>
            <person name="Marcussen T."/>
            <person name="Sandve S.R."/>
            <person name="Heier L."/>
            <person name="Spannagl M."/>
            <person name="Pfeifer M."/>
            <person name="Jakobsen K.S."/>
            <person name="Wulff B.B."/>
            <person name="Steuernagel B."/>
            <person name="Mayer K.F."/>
            <person name="Olsen O.A."/>
        </authorList>
    </citation>
    <scope>NUCLEOTIDE SEQUENCE [LARGE SCALE GENOMIC DNA]</scope>
    <source>
        <strain evidence="12">cv. AL8/78</strain>
    </source>
</reference>